<comment type="caution">
    <text evidence="3">The sequence shown here is derived from an EMBL/GenBank/DDBJ whole genome shotgun (WGS) entry which is preliminary data.</text>
</comment>
<reference evidence="3 4" key="1">
    <citation type="submission" date="2018-05" db="EMBL/GenBank/DDBJ databases">
        <title>Genome sequencing and assembly of the regulated plant pathogen Lachnellula willkommii and related sister species for the development of diagnostic species identification markers.</title>
        <authorList>
            <person name="Giroux E."/>
            <person name="Bilodeau G."/>
        </authorList>
    </citation>
    <scope>NUCLEOTIDE SEQUENCE [LARGE SCALE GENOMIC DNA]</scope>
    <source>
        <strain evidence="3 4">CBS 172.35</strain>
    </source>
</reference>
<protein>
    <submittedName>
        <fullName evidence="3">Uncharacterized protein</fullName>
    </submittedName>
</protein>
<proteinExistence type="predicted"/>
<name>A0A559MK95_9HELO</name>
<keyword evidence="2" id="KW-0812">Transmembrane</keyword>
<dbReference type="AlphaFoldDB" id="A0A559MK95"/>
<keyword evidence="2" id="KW-0472">Membrane</keyword>
<evidence type="ECO:0000313" key="3">
    <source>
        <dbReference type="EMBL" id="TVY93377.1"/>
    </source>
</evidence>
<keyword evidence="4" id="KW-1185">Reference proteome</keyword>
<dbReference type="EMBL" id="QGML01000142">
    <property type="protein sequence ID" value="TVY93377.1"/>
    <property type="molecule type" value="Genomic_DNA"/>
</dbReference>
<keyword evidence="2" id="KW-1133">Transmembrane helix</keyword>
<feature type="transmembrane region" description="Helical" evidence="2">
    <location>
        <begin position="109"/>
        <end position="128"/>
    </location>
</feature>
<feature type="region of interest" description="Disordered" evidence="1">
    <location>
        <begin position="1"/>
        <end position="34"/>
    </location>
</feature>
<gene>
    <name evidence="3" type="ORF">LAWI1_G000595</name>
</gene>
<feature type="transmembrane region" description="Helical" evidence="2">
    <location>
        <begin position="77"/>
        <end position="97"/>
    </location>
</feature>
<evidence type="ECO:0000256" key="1">
    <source>
        <dbReference type="SAM" id="MobiDB-lite"/>
    </source>
</evidence>
<organism evidence="3 4">
    <name type="scientific">Lachnellula willkommii</name>
    <dbReference type="NCBI Taxonomy" id="215461"/>
    <lineage>
        <taxon>Eukaryota</taxon>
        <taxon>Fungi</taxon>
        <taxon>Dikarya</taxon>
        <taxon>Ascomycota</taxon>
        <taxon>Pezizomycotina</taxon>
        <taxon>Leotiomycetes</taxon>
        <taxon>Helotiales</taxon>
        <taxon>Lachnaceae</taxon>
        <taxon>Lachnellula</taxon>
    </lineage>
</organism>
<sequence>MDGGNFNNTGNYNFQPNNPYGSGPSPGYDYNPPSNGNQFHGSQFQLRAWNSFSVDKETLALQLQHQIQTSNSRKRKALLTLALLITALTLCCSYTWLITKVRTLIPHSLTANLPIIGFVGIVASFAMCSSVKHLTVRKAQCGDSSDEDAESAEMPAVCFGQ</sequence>
<accession>A0A559MK95</accession>
<evidence type="ECO:0000256" key="2">
    <source>
        <dbReference type="SAM" id="Phobius"/>
    </source>
</evidence>
<evidence type="ECO:0000313" key="4">
    <source>
        <dbReference type="Proteomes" id="UP000315522"/>
    </source>
</evidence>
<dbReference type="Proteomes" id="UP000315522">
    <property type="component" value="Unassembled WGS sequence"/>
</dbReference>